<reference evidence="6 7" key="1">
    <citation type="submission" date="2018-12" db="EMBL/GenBank/DDBJ databases">
        <title>Flammeovirga pectinis sp. nov., isolated from the gut of the Korean scallop, Patinopecten yessoensis.</title>
        <authorList>
            <person name="Bae J.-W."/>
            <person name="Jeong Y.-S."/>
            <person name="Kang W."/>
        </authorList>
    </citation>
    <scope>NUCLEOTIDE SEQUENCE [LARGE SCALE GENOMIC DNA]</scope>
    <source>
        <strain evidence="6 7">L12M1</strain>
    </source>
</reference>
<dbReference type="GO" id="GO:0019867">
    <property type="term" value="C:outer membrane"/>
    <property type="evidence" value="ECO:0007669"/>
    <property type="project" value="InterPro"/>
</dbReference>
<keyword evidence="3" id="KW-0812">Transmembrane</keyword>
<accession>A0A3Q9FPJ3</accession>
<evidence type="ECO:0000259" key="5">
    <source>
        <dbReference type="Pfam" id="PF01103"/>
    </source>
</evidence>
<dbReference type="PANTHER" id="PTHR12815">
    <property type="entry name" value="SORTING AND ASSEMBLY MACHINERY SAMM50 PROTEIN FAMILY MEMBER"/>
    <property type="match status" value="1"/>
</dbReference>
<dbReference type="Proteomes" id="UP000267268">
    <property type="component" value="Chromosome 1"/>
</dbReference>
<dbReference type="Pfam" id="PF01103">
    <property type="entry name" value="Omp85"/>
    <property type="match status" value="1"/>
</dbReference>
<organism evidence="6 7">
    <name type="scientific">Flammeovirga pectinis</name>
    <dbReference type="NCBI Taxonomy" id="2494373"/>
    <lineage>
        <taxon>Bacteria</taxon>
        <taxon>Pseudomonadati</taxon>
        <taxon>Bacteroidota</taxon>
        <taxon>Cytophagia</taxon>
        <taxon>Cytophagales</taxon>
        <taxon>Flammeovirgaceae</taxon>
        <taxon>Flammeovirga</taxon>
    </lineage>
</organism>
<proteinExistence type="predicted"/>
<dbReference type="OrthoDB" id="9811416at2"/>
<feature type="domain" description="Bacterial surface antigen (D15)" evidence="5">
    <location>
        <begin position="293"/>
        <end position="562"/>
    </location>
</feature>
<evidence type="ECO:0000313" key="6">
    <source>
        <dbReference type="EMBL" id="AZQ64206.1"/>
    </source>
</evidence>
<protein>
    <recommendedName>
        <fullName evidence="5">Bacterial surface antigen (D15) domain-containing protein</fullName>
    </recommendedName>
</protein>
<evidence type="ECO:0000256" key="2">
    <source>
        <dbReference type="ARBA" id="ARBA00022452"/>
    </source>
</evidence>
<gene>
    <name evidence="6" type="ORF">EI427_18830</name>
</gene>
<dbReference type="InterPro" id="IPR039910">
    <property type="entry name" value="D15-like"/>
</dbReference>
<dbReference type="AlphaFoldDB" id="A0A3Q9FPJ3"/>
<dbReference type="InterPro" id="IPR000184">
    <property type="entry name" value="Bac_surfAg_D15"/>
</dbReference>
<dbReference type="RefSeq" id="WP_126617664.1">
    <property type="nucleotide sequence ID" value="NZ_CP034562.1"/>
</dbReference>
<evidence type="ECO:0000256" key="1">
    <source>
        <dbReference type="ARBA" id="ARBA00004370"/>
    </source>
</evidence>
<sequence length="586" mass="67093">MNKIFNHIENKKSRVVVITTLLLLFTSSLLFGQENYTLEWELVDNVHHSIRKQFQPNSFKDSLELQLAVKNKVIQFSEVGYLLTSVDTIIIKENTYKYVIFIGPKLDVMTVDTKAVNMQVLKGRYWKGSGINKEIKTTELSKAKDQIIRYYEDRGYPFASTWIDSISFNNNNKLQGVLKVNLGDPVVFDTLIVKKTAPLGVHKKFFEAYLGLKKGEIFRQRNVDRAEVILKETPYLKLKKSPKVVFEYGKAMVEMPIEKRKASRADGMLGFAPNSDEEGGLLLTGQVLLDLRNPFGTGKRFYIDWKKPDNDSQWFNARYEHPRIFRSRFDFGYTINLQKQDSTFLMVNNGIDFSRKVSIRGEVKLGANWESSRLLREISEQEADTLNDTKTTTYSVGYKWQNLDDPLAPRRGVRWRGTLSGGQRTIIFNPSYNQDIYDGIQPNSAIIKWQFDAEYYFGMTKWLDGYFKLDAAQMIGDHFYKNELYRIGGFRSLRGFNEGELYVDRYAVLTAEPRINIGGTSFIFLFADIAITGDGNVIDLPLGIGAGVNIETRSGDFSIAYALGRTDEIALNMDLAKIHFGFIGKF</sequence>
<dbReference type="KEGG" id="fll:EI427_18830"/>
<dbReference type="PANTHER" id="PTHR12815:SF18">
    <property type="entry name" value="SORTING AND ASSEMBLY MACHINERY COMPONENT 50 HOMOLOG"/>
    <property type="match status" value="1"/>
</dbReference>
<evidence type="ECO:0000256" key="4">
    <source>
        <dbReference type="ARBA" id="ARBA00023136"/>
    </source>
</evidence>
<comment type="subcellular location">
    <subcellularLocation>
        <location evidence="1">Membrane</location>
    </subcellularLocation>
</comment>
<keyword evidence="4" id="KW-0472">Membrane</keyword>
<keyword evidence="7" id="KW-1185">Reference proteome</keyword>
<dbReference type="EMBL" id="CP034562">
    <property type="protein sequence ID" value="AZQ64206.1"/>
    <property type="molecule type" value="Genomic_DNA"/>
</dbReference>
<evidence type="ECO:0000313" key="7">
    <source>
        <dbReference type="Proteomes" id="UP000267268"/>
    </source>
</evidence>
<name>A0A3Q9FPJ3_9BACT</name>
<dbReference type="Gene3D" id="2.40.160.50">
    <property type="entry name" value="membrane protein fhac: a member of the omp85/tpsb transporter family"/>
    <property type="match status" value="1"/>
</dbReference>
<evidence type="ECO:0000256" key="3">
    <source>
        <dbReference type="ARBA" id="ARBA00022692"/>
    </source>
</evidence>
<keyword evidence="2" id="KW-1134">Transmembrane beta strand</keyword>